<name>A0ABU9E1X5_9FLAO</name>
<reference evidence="2 3" key="1">
    <citation type="submission" date="2024-04" db="EMBL/GenBank/DDBJ databases">
        <title>draft genome sequnece of Flavobacterium buctense JCM 30750.</title>
        <authorList>
            <person name="Kim D.-U."/>
        </authorList>
    </citation>
    <scope>NUCLEOTIDE SEQUENCE [LARGE SCALE GENOMIC DNA]</scope>
    <source>
        <strain evidence="2 3">JCM 30750</strain>
    </source>
</reference>
<dbReference type="RefSeq" id="WP_187660024.1">
    <property type="nucleotide sequence ID" value="NZ_JACTAB010000003.1"/>
</dbReference>
<keyword evidence="1" id="KW-0812">Transmembrane</keyword>
<feature type="transmembrane region" description="Helical" evidence="1">
    <location>
        <begin position="247"/>
        <end position="268"/>
    </location>
</feature>
<keyword evidence="3" id="KW-1185">Reference proteome</keyword>
<evidence type="ECO:0000313" key="3">
    <source>
        <dbReference type="Proteomes" id="UP001491349"/>
    </source>
</evidence>
<keyword evidence="1" id="KW-1133">Transmembrane helix</keyword>
<organism evidence="2 3">
    <name type="scientific">Flavobacterium buctense</name>
    <dbReference type="NCBI Taxonomy" id="1648146"/>
    <lineage>
        <taxon>Bacteria</taxon>
        <taxon>Pseudomonadati</taxon>
        <taxon>Bacteroidota</taxon>
        <taxon>Flavobacteriia</taxon>
        <taxon>Flavobacteriales</taxon>
        <taxon>Flavobacteriaceae</taxon>
        <taxon>Flavobacterium</taxon>
    </lineage>
</organism>
<evidence type="ECO:0000256" key="1">
    <source>
        <dbReference type="SAM" id="Phobius"/>
    </source>
</evidence>
<sequence length="279" mass="32487">MGIFQSERLDDRKKGRDIIEKLKKSNSKTLIIHYSCESFFNLEGRTPRITSICIKNRGNNLTKTFSIHLQAQFYKKDLCCITDIENDFLEKQMLKEFFEFVKRHSTHNWVHWNMRNSSYGFEAIGNRYRILGGNGKEIEDQFKFDLPENLGLIYTYNFEKHKPSGQLLNLAKRNKISDRDALIGKDEAKSFEDRDYLKLHMSTSRKVEIIDRILTLEEKNKLKVNASIIKIYGLTPTGIFEIVRNNWILFLIWSLIVGFIGAAAEPIIQFISGTSNFGN</sequence>
<dbReference type="Proteomes" id="UP001491349">
    <property type="component" value="Unassembled WGS sequence"/>
</dbReference>
<protein>
    <submittedName>
        <fullName evidence="2">Uncharacterized protein</fullName>
    </submittedName>
</protein>
<comment type="caution">
    <text evidence="2">The sequence shown here is derived from an EMBL/GenBank/DDBJ whole genome shotgun (WGS) entry which is preliminary data.</text>
</comment>
<proteinExistence type="predicted"/>
<gene>
    <name evidence="2" type="ORF">WMW71_04210</name>
</gene>
<dbReference type="EMBL" id="JBBPCB010000002">
    <property type="protein sequence ID" value="MEK8179537.1"/>
    <property type="molecule type" value="Genomic_DNA"/>
</dbReference>
<keyword evidence="1" id="KW-0472">Membrane</keyword>
<evidence type="ECO:0000313" key="2">
    <source>
        <dbReference type="EMBL" id="MEK8179537.1"/>
    </source>
</evidence>
<accession>A0ABU9E1X5</accession>